<reference evidence="2 3" key="1">
    <citation type="journal article" date="2015" name="Genome Announc.">
        <title>Expanding the biotechnology potential of lactobacilli through comparative genomics of 213 strains and associated genera.</title>
        <authorList>
            <person name="Sun Z."/>
            <person name="Harris H.M."/>
            <person name="McCann A."/>
            <person name="Guo C."/>
            <person name="Argimon S."/>
            <person name="Zhang W."/>
            <person name="Yang X."/>
            <person name="Jeffery I.B."/>
            <person name="Cooney J.C."/>
            <person name="Kagawa T.F."/>
            <person name="Liu W."/>
            <person name="Song Y."/>
            <person name="Salvetti E."/>
            <person name="Wrobel A."/>
            <person name="Rasinkangas P."/>
            <person name="Parkhill J."/>
            <person name="Rea M.C."/>
            <person name="O'Sullivan O."/>
            <person name="Ritari J."/>
            <person name="Douillard F.P."/>
            <person name="Paul Ross R."/>
            <person name="Yang R."/>
            <person name="Briner A.E."/>
            <person name="Felis G.E."/>
            <person name="de Vos W.M."/>
            <person name="Barrangou R."/>
            <person name="Klaenhammer T.R."/>
            <person name="Caufield P.W."/>
            <person name="Cui Y."/>
            <person name="Zhang H."/>
            <person name="O'Toole P.W."/>
        </authorList>
    </citation>
    <scope>NUCLEOTIDE SEQUENCE [LARGE SCALE GENOMIC DNA]</scope>
    <source>
        <strain evidence="2 3">DSM 18793</strain>
    </source>
</reference>
<organism evidence="2 3">
    <name type="scientific">Limosilactobacillus equigenerosi DSM 18793 = JCM 14505</name>
    <dbReference type="NCBI Taxonomy" id="1423742"/>
    <lineage>
        <taxon>Bacteria</taxon>
        <taxon>Bacillati</taxon>
        <taxon>Bacillota</taxon>
        <taxon>Bacilli</taxon>
        <taxon>Lactobacillales</taxon>
        <taxon>Lactobacillaceae</taxon>
        <taxon>Limosilactobacillus</taxon>
    </lineage>
</organism>
<protein>
    <submittedName>
        <fullName evidence="2">Uncharacterized protein</fullName>
    </submittedName>
</protein>
<accession>A0A0R1UN29</accession>
<keyword evidence="1" id="KW-0812">Transmembrane</keyword>
<feature type="transmembrane region" description="Helical" evidence="1">
    <location>
        <begin position="7"/>
        <end position="28"/>
    </location>
</feature>
<evidence type="ECO:0000256" key="1">
    <source>
        <dbReference type="SAM" id="Phobius"/>
    </source>
</evidence>
<dbReference type="STRING" id="417373.GCA_001570685_01379"/>
<feature type="transmembrane region" description="Helical" evidence="1">
    <location>
        <begin position="112"/>
        <end position="135"/>
    </location>
</feature>
<dbReference type="RefSeq" id="WP_054653638.1">
    <property type="nucleotide sequence ID" value="NZ_AZGC01000030.1"/>
</dbReference>
<evidence type="ECO:0000313" key="2">
    <source>
        <dbReference type="EMBL" id="KRL94671.1"/>
    </source>
</evidence>
<sequence length="197" mass="22360">MRLRREQILIMVMLGLLTIVGSLVQWRYATNLGIVAIDFMALGILTLISLWGGWLSVIIGLGLGILLTILSPIAWPNLVFNGLIIISWWWAWGRQLPLHQELNSIQRARLGFLATGIQFMAGLLLTATTMPVAEFNRLWWLKFTQAGLLWLVSAVVIGGGMMLLNWWLEPWWHQNDRSEHIQGAVEAHFGPHDETKE</sequence>
<keyword evidence="1" id="KW-1133">Transmembrane helix</keyword>
<keyword evidence="1" id="KW-0472">Membrane</keyword>
<name>A0A0R1UN29_9LACO</name>
<feature type="transmembrane region" description="Helical" evidence="1">
    <location>
        <begin position="147"/>
        <end position="168"/>
    </location>
</feature>
<feature type="transmembrane region" description="Helical" evidence="1">
    <location>
        <begin position="34"/>
        <end position="67"/>
    </location>
</feature>
<comment type="caution">
    <text evidence="2">The sequence shown here is derived from an EMBL/GenBank/DDBJ whole genome shotgun (WGS) entry which is preliminary data.</text>
</comment>
<dbReference type="EMBL" id="AZGC01000030">
    <property type="protein sequence ID" value="KRL94671.1"/>
    <property type="molecule type" value="Genomic_DNA"/>
</dbReference>
<dbReference type="AlphaFoldDB" id="A0A0R1UN29"/>
<feature type="transmembrane region" description="Helical" evidence="1">
    <location>
        <begin position="74"/>
        <end position="92"/>
    </location>
</feature>
<dbReference type="Proteomes" id="UP000051084">
    <property type="component" value="Unassembled WGS sequence"/>
</dbReference>
<dbReference type="PATRIC" id="fig|1423742.4.peg.1335"/>
<keyword evidence="3" id="KW-1185">Reference proteome</keyword>
<gene>
    <name evidence="2" type="ORF">FC21_GL001288</name>
</gene>
<proteinExistence type="predicted"/>
<evidence type="ECO:0000313" key="3">
    <source>
        <dbReference type="Proteomes" id="UP000051084"/>
    </source>
</evidence>